<dbReference type="InterPro" id="IPR002502">
    <property type="entry name" value="Amidase_domain"/>
</dbReference>
<sequence>MIPAHWMPRARMERVIVHWTAGGHRASEFDREHYHVLVEGDGHLVRGARSIEDNARPIRGAYAAHTRNCNTGSIGVSLCCMGGRDVRESPFHAGRWPMTAEQWSAMIRAVADLCRAYDIPVSPETVLSHAEVQPNLGIKQRGKWDITRLAFDPSIVGAKACGDRMRAGVAATLAETESERAAAVEVERRDGGTGTVTAGRLNLRNAPSGAKIGEIPQGVTLTVHHRAGDWLHVTTPAGFAGWVHGGYVDLH</sequence>
<evidence type="ECO:0000313" key="4">
    <source>
        <dbReference type="Proteomes" id="UP001320898"/>
    </source>
</evidence>
<evidence type="ECO:0000259" key="1">
    <source>
        <dbReference type="SMART" id="SM00287"/>
    </source>
</evidence>
<evidence type="ECO:0000313" key="3">
    <source>
        <dbReference type="EMBL" id="MCT8970569.1"/>
    </source>
</evidence>
<dbReference type="GO" id="GO:0008745">
    <property type="term" value="F:N-acetylmuramoyl-L-alanine amidase activity"/>
    <property type="evidence" value="ECO:0007669"/>
    <property type="project" value="InterPro"/>
</dbReference>
<gene>
    <name evidence="3" type="ORF">MUB46_01735</name>
</gene>
<feature type="domain" description="SH3b" evidence="1">
    <location>
        <begin position="191"/>
        <end position="251"/>
    </location>
</feature>
<name>A0AAW5QSW2_9HYPH</name>
<dbReference type="InterPro" id="IPR003646">
    <property type="entry name" value="SH3-like_bac-type"/>
</dbReference>
<feature type="domain" description="N-acetylmuramoyl-L-alanine amidase" evidence="2">
    <location>
        <begin position="2"/>
        <end position="142"/>
    </location>
</feature>
<protein>
    <submittedName>
        <fullName evidence="3">Amidase</fullName>
    </submittedName>
</protein>
<dbReference type="SUPFAM" id="SSF55846">
    <property type="entry name" value="N-acetylmuramoyl-L-alanine amidase-like"/>
    <property type="match status" value="1"/>
</dbReference>
<dbReference type="InterPro" id="IPR036505">
    <property type="entry name" value="Amidase/PGRP_sf"/>
</dbReference>
<dbReference type="AlphaFoldDB" id="A0AAW5QSW2"/>
<comment type="caution">
    <text evidence="3">The sequence shown here is derived from an EMBL/GenBank/DDBJ whole genome shotgun (WGS) entry which is preliminary data.</text>
</comment>
<dbReference type="Pfam" id="PF08239">
    <property type="entry name" value="SH3_3"/>
    <property type="match status" value="1"/>
</dbReference>
<dbReference type="RefSeq" id="WP_261614134.1">
    <property type="nucleotide sequence ID" value="NZ_JALIDZ010000001.1"/>
</dbReference>
<dbReference type="Proteomes" id="UP001320898">
    <property type="component" value="Unassembled WGS sequence"/>
</dbReference>
<dbReference type="Gene3D" id="3.40.80.10">
    <property type="entry name" value="Peptidoglycan recognition protein-like"/>
    <property type="match status" value="1"/>
</dbReference>
<proteinExistence type="predicted"/>
<reference evidence="3 4" key="1">
    <citation type="submission" date="2022-04" db="EMBL/GenBank/DDBJ databases">
        <authorList>
            <person name="Ye Y.-Q."/>
            <person name="Du Z.-J."/>
        </authorList>
    </citation>
    <scope>NUCLEOTIDE SEQUENCE [LARGE SCALE GENOMIC DNA]</scope>
    <source>
        <strain evidence="3 4">A6E488</strain>
    </source>
</reference>
<dbReference type="SMART" id="SM00287">
    <property type="entry name" value="SH3b"/>
    <property type="match status" value="1"/>
</dbReference>
<dbReference type="CDD" id="cd06583">
    <property type="entry name" value="PGRP"/>
    <property type="match status" value="1"/>
</dbReference>
<dbReference type="Pfam" id="PF01510">
    <property type="entry name" value="Amidase_2"/>
    <property type="match status" value="1"/>
</dbReference>
<accession>A0AAW5QSW2</accession>
<keyword evidence="4" id="KW-1185">Reference proteome</keyword>
<organism evidence="3 4">
    <name type="scientific">Microbaculum marinisediminis</name>
    <dbReference type="NCBI Taxonomy" id="2931392"/>
    <lineage>
        <taxon>Bacteria</taxon>
        <taxon>Pseudomonadati</taxon>
        <taxon>Pseudomonadota</taxon>
        <taxon>Alphaproteobacteria</taxon>
        <taxon>Hyphomicrobiales</taxon>
        <taxon>Tepidamorphaceae</taxon>
        <taxon>Microbaculum</taxon>
    </lineage>
</organism>
<dbReference type="GO" id="GO:0009253">
    <property type="term" value="P:peptidoglycan catabolic process"/>
    <property type="evidence" value="ECO:0007669"/>
    <property type="project" value="InterPro"/>
</dbReference>
<dbReference type="EMBL" id="JALIDZ010000001">
    <property type="protein sequence ID" value="MCT8970569.1"/>
    <property type="molecule type" value="Genomic_DNA"/>
</dbReference>
<evidence type="ECO:0000259" key="2">
    <source>
        <dbReference type="SMART" id="SM00644"/>
    </source>
</evidence>
<dbReference type="SMART" id="SM00644">
    <property type="entry name" value="Ami_2"/>
    <property type="match status" value="1"/>
</dbReference>
<dbReference type="Gene3D" id="2.30.30.40">
    <property type="entry name" value="SH3 Domains"/>
    <property type="match status" value="1"/>
</dbReference>